<evidence type="ECO:0000256" key="1">
    <source>
        <dbReference type="ARBA" id="ARBA00022801"/>
    </source>
</evidence>
<protein>
    <submittedName>
        <fullName evidence="3">Chromatin remodeling complex atpase</fullName>
    </submittedName>
</protein>
<dbReference type="EMBL" id="PP511596">
    <property type="protein sequence ID" value="XCD05699.1"/>
    <property type="molecule type" value="Genomic_DNA"/>
</dbReference>
<dbReference type="PANTHER" id="PTHR45766">
    <property type="entry name" value="DNA ANNEALING HELICASE AND ENDONUCLEASE ZRANB3 FAMILY MEMBER"/>
    <property type="match status" value="1"/>
</dbReference>
<organism evidence="3">
    <name type="scientific">Dulem virus 38</name>
    <dbReference type="NCBI Taxonomy" id="3145756"/>
    <lineage>
        <taxon>Viruses</taxon>
        <taxon>Duplodnaviria</taxon>
        <taxon>Heunggongvirae</taxon>
        <taxon>Uroviricota</taxon>
        <taxon>Caudoviricetes</taxon>
    </lineage>
</organism>
<dbReference type="PANTHER" id="PTHR45766:SF6">
    <property type="entry name" value="SWI_SNF-RELATED MATRIX-ASSOCIATED ACTIN-DEPENDENT REGULATOR OF CHROMATIN SUBFAMILY A-LIKE PROTEIN 1"/>
    <property type="match status" value="1"/>
</dbReference>
<dbReference type="Gene3D" id="3.40.50.10810">
    <property type="entry name" value="Tandem AAA-ATPase domain"/>
    <property type="match status" value="1"/>
</dbReference>
<dbReference type="PROSITE" id="PS51194">
    <property type="entry name" value="HELICASE_CTER"/>
    <property type="match status" value="1"/>
</dbReference>
<dbReference type="Pfam" id="PF00176">
    <property type="entry name" value="SNF2-rel_dom"/>
    <property type="match status" value="1"/>
</dbReference>
<dbReference type="InterPro" id="IPR049730">
    <property type="entry name" value="SNF2/RAD54-like_C"/>
</dbReference>
<sequence length="529" mass="58400">MEPGTGKTAVTLDYCSLLALTSPRREARVLVIGPLAATDQWALQAPKWVSPQVNVWAEALGGSVMQRVEALRSRGGKAVAKPTGGKGRGAGDDVRALHANRSWALTARRDGEGLDRKAAAKAGPEVLGDSRPRLVIEAINLDTLSQRRRVGSKTMADVVLAAVTDFDPDLVVIDEMHKIKSVSSNASRLASRIGARVERRIGLTGTVIPHSPLDVYAQWRFIDPKAFGRVQPNGERRAATFAHFKEDYAQMGGYMGHEVVGFKNLDRLEEIMGERSSVAIKDECLDLPDAVDTVLPVALSAKELKAYEDMRTRLQVEFREEDDVKAVGGPGEADSATAMSRLVRMTRLRQITAGHLPDDSGQVREIGRAKARTIASLIHDTLEDEQRVVVFGTFIHELAALEEEISDKRTQVLRIDGSTKPEDRLRMRQRFGSDDPARLVIVAQIKTLSVAVNELVTARNAVFASLPWQRDDIVQARDRLNRLGQKSATTFWYALAPGTVDDVVYQAYQDRTDLEKALMNHIYNDRQDP</sequence>
<name>A0AAU8B120_9CAUD</name>
<dbReference type="GO" id="GO:0006281">
    <property type="term" value="P:DNA repair"/>
    <property type="evidence" value="ECO:0007669"/>
    <property type="project" value="TreeGrafter"/>
</dbReference>
<keyword evidence="1" id="KW-0378">Hydrolase</keyword>
<reference evidence="3" key="1">
    <citation type="submission" date="2024-03" db="EMBL/GenBank/DDBJ databases">
        <title>Diverse circular DNA viruses in blood, oral, and fecal samples of captive lemurs.</title>
        <authorList>
            <person name="Paietta E.N."/>
            <person name="Kraberger S."/>
            <person name="Lund M.C."/>
            <person name="Custer J.M."/>
            <person name="Vargas K.M."/>
            <person name="Ehmke E.E."/>
            <person name="Yoder A.D."/>
            <person name="Varsani A."/>
        </authorList>
    </citation>
    <scope>NUCLEOTIDE SEQUENCE</scope>
    <source>
        <strain evidence="3">Duke_24SF_44</strain>
    </source>
</reference>
<dbReference type="InterPro" id="IPR027417">
    <property type="entry name" value="P-loop_NTPase"/>
</dbReference>
<dbReference type="GO" id="GO:0005524">
    <property type="term" value="F:ATP binding"/>
    <property type="evidence" value="ECO:0007669"/>
    <property type="project" value="InterPro"/>
</dbReference>
<dbReference type="Pfam" id="PF00271">
    <property type="entry name" value="Helicase_C"/>
    <property type="match status" value="1"/>
</dbReference>
<feature type="domain" description="Helicase C-terminal" evidence="2">
    <location>
        <begin position="373"/>
        <end position="529"/>
    </location>
</feature>
<dbReference type="GO" id="GO:0016787">
    <property type="term" value="F:hydrolase activity"/>
    <property type="evidence" value="ECO:0007669"/>
    <property type="project" value="UniProtKB-KW"/>
</dbReference>
<dbReference type="CDD" id="cd18793">
    <property type="entry name" value="SF2_C_SNF"/>
    <property type="match status" value="1"/>
</dbReference>
<dbReference type="InterPro" id="IPR000330">
    <property type="entry name" value="SNF2_N"/>
</dbReference>
<dbReference type="InterPro" id="IPR001650">
    <property type="entry name" value="Helicase_C-like"/>
</dbReference>
<dbReference type="SUPFAM" id="SSF52540">
    <property type="entry name" value="P-loop containing nucleoside triphosphate hydrolases"/>
    <property type="match status" value="2"/>
</dbReference>
<evidence type="ECO:0000259" key="2">
    <source>
        <dbReference type="PROSITE" id="PS51194"/>
    </source>
</evidence>
<dbReference type="InterPro" id="IPR038718">
    <property type="entry name" value="SNF2-like_sf"/>
</dbReference>
<accession>A0AAU8B120</accession>
<dbReference type="Gene3D" id="3.40.50.300">
    <property type="entry name" value="P-loop containing nucleotide triphosphate hydrolases"/>
    <property type="match status" value="1"/>
</dbReference>
<evidence type="ECO:0000313" key="3">
    <source>
        <dbReference type="EMBL" id="XCD05699.1"/>
    </source>
</evidence>
<proteinExistence type="predicted"/>
<dbReference type="GO" id="GO:0031297">
    <property type="term" value="P:replication fork processing"/>
    <property type="evidence" value="ECO:0007669"/>
    <property type="project" value="TreeGrafter"/>
</dbReference>